<evidence type="ECO:0008006" key="4">
    <source>
        <dbReference type="Google" id="ProtNLM"/>
    </source>
</evidence>
<dbReference type="Proteomes" id="UP000008461">
    <property type="component" value="Chromosome"/>
</dbReference>
<feature type="transmembrane region" description="Helical" evidence="1">
    <location>
        <begin position="28"/>
        <end position="48"/>
    </location>
</feature>
<reference evidence="2 3" key="1">
    <citation type="journal article" date="2011" name="Stand. Genomic Sci.">
        <title>Complete genome sequence of Haliscomenobacter hydrossis type strain (O).</title>
        <authorList>
            <consortium name="US DOE Joint Genome Institute (JGI-PGF)"/>
            <person name="Daligault H."/>
            <person name="Lapidus A."/>
            <person name="Zeytun A."/>
            <person name="Nolan M."/>
            <person name="Lucas S."/>
            <person name="Del Rio T.G."/>
            <person name="Tice H."/>
            <person name="Cheng J.F."/>
            <person name="Tapia R."/>
            <person name="Han C."/>
            <person name="Goodwin L."/>
            <person name="Pitluck S."/>
            <person name="Liolios K."/>
            <person name="Pagani I."/>
            <person name="Ivanova N."/>
            <person name="Huntemann M."/>
            <person name="Mavromatis K."/>
            <person name="Mikhailova N."/>
            <person name="Pati A."/>
            <person name="Chen A."/>
            <person name="Palaniappan K."/>
            <person name="Land M."/>
            <person name="Hauser L."/>
            <person name="Brambilla E.M."/>
            <person name="Rohde M."/>
            <person name="Verbarg S."/>
            <person name="Goker M."/>
            <person name="Bristow J."/>
            <person name="Eisen J.A."/>
            <person name="Markowitz V."/>
            <person name="Hugenholtz P."/>
            <person name="Kyrpides N.C."/>
            <person name="Klenk H.P."/>
            <person name="Woyke T."/>
        </authorList>
    </citation>
    <scope>NUCLEOTIDE SEQUENCE [LARGE SCALE GENOMIC DNA]</scope>
    <source>
        <strain evidence="3">ATCC 27775 / DSM 1100 / LMG 10767 / O</strain>
    </source>
</reference>
<reference key="2">
    <citation type="submission" date="2011-04" db="EMBL/GenBank/DDBJ databases">
        <title>Complete sequence of chromosome of Haliscomenobacter hydrossis DSM 1100.</title>
        <authorList>
            <consortium name="US DOE Joint Genome Institute (JGI-PGF)"/>
            <person name="Lucas S."/>
            <person name="Han J."/>
            <person name="Lapidus A."/>
            <person name="Bruce D."/>
            <person name="Goodwin L."/>
            <person name="Pitluck S."/>
            <person name="Peters L."/>
            <person name="Kyrpides N."/>
            <person name="Mavromatis K."/>
            <person name="Ivanova N."/>
            <person name="Ovchinnikova G."/>
            <person name="Pagani I."/>
            <person name="Daligault H."/>
            <person name="Detter J.C."/>
            <person name="Han C."/>
            <person name="Land M."/>
            <person name="Hauser L."/>
            <person name="Markowitz V."/>
            <person name="Cheng J.-F."/>
            <person name="Hugenholtz P."/>
            <person name="Woyke T."/>
            <person name="Wu D."/>
            <person name="Verbarg S."/>
            <person name="Frueling A."/>
            <person name="Brambilla E."/>
            <person name="Klenk H.-P."/>
            <person name="Eisen J.A."/>
        </authorList>
    </citation>
    <scope>NUCLEOTIDE SEQUENCE</scope>
    <source>
        <strain>DSM 1100</strain>
    </source>
</reference>
<dbReference type="HOGENOM" id="CLU_1576300_0_0_10"/>
<feature type="transmembrane region" description="Helical" evidence="1">
    <location>
        <begin position="138"/>
        <end position="160"/>
    </location>
</feature>
<dbReference type="STRING" id="760192.Halhy_0938"/>
<gene>
    <name evidence="2" type="ordered locus">Halhy_0938</name>
</gene>
<dbReference type="RefSeq" id="WP_013763397.1">
    <property type="nucleotide sequence ID" value="NC_015510.1"/>
</dbReference>
<dbReference type="EMBL" id="CP002691">
    <property type="protein sequence ID" value="AEE48839.1"/>
    <property type="molecule type" value="Genomic_DNA"/>
</dbReference>
<proteinExistence type="predicted"/>
<keyword evidence="1" id="KW-0472">Membrane</keyword>
<evidence type="ECO:0000256" key="1">
    <source>
        <dbReference type="SAM" id="Phobius"/>
    </source>
</evidence>
<sequence length="169" mass="19119">MIKFGSIAGVALVLWHLLFYVVDKKLYFHPAVQWGVLLFYVSGMYLACRSEAKKSADVYAWQPALRTAFGTFVVTHLIAHVFYFVLFKFIDPGMVNLQAEILFEGIERNTTLLGEENAWKMKDQYKAEDFKPTFQKSAFAFTFGLIGGFVLALGVAWSTYGKSGFNPTK</sequence>
<organism evidence="2 3">
    <name type="scientific">Haliscomenobacter hydrossis (strain ATCC 27775 / DSM 1100 / LMG 10767 / O)</name>
    <dbReference type="NCBI Taxonomy" id="760192"/>
    <lineage>
        <taxon>Bacteria</taxon>
        <taxon>Pseudomonadati</taxon>
        <taxon>Bacteroidota</taxon>
        <taxon>Saprospiria</taxon>
        <taxon>Saprospirales</taxon>
        <taxon>Haliscomenobacteraceae</taxon>
        <taxon>Haliscomenobacter</taxon>
    </lineage>
</organism>
<protein>
    <recommendedName>
        <fullName evidence="4">DUF4199 domain-containing protein</fullName>
    </recommendedName>
</protein>
<accession>F4L6F7</accession>
<feature type="transmembrane region" description="Helical" evidence="1">
    <location>
        <begin position="69"/>
        <end position="90"/>
    </location>
</feature>
<name>F4L6F7_HALH1</name>
<keyword evidence="3" id="KW-1185">Reference proteome</keyword>
<dbReference type="AlphaFoldDB" id="F4L6F7"/>
<evidence type="ECO:0000313" key="3">
    <source>
        <dbReference type="Proteomes" id="UP000008461"/>
    </source>
</evidence>
<feature type="transmembrane region" description="Helical" evidence="1">
    <location>
        <begin position="5"/>
        <end position="22"/>
    </location>
</feature>
<evidence type="ECO:0000313" key="2">
    <source>
        <dbReference type="EMBL" id="AEE48839.1"/>
    </source>
</evidence>
<dbReference type="InterPro" id="IPR025250">
    <property type="entry name" value="DUF4199"/>
</dbReference>
<keyword evidence="1" id="KW-1133">Transmembrane helix</keyword>
<dbReference type="KEGG" id="hhy:Halhy_0938"/>
<keyword evidence="1" id="KW-0812">Transmembrane</keyword>
<dbReference type="Pfam" id="PF13858">
    <property type="entry name" value="DUF4199"/>
    <property type="match status" value="1"/>
</dbReference>